<reference evidence="1" key="1">
    <citation type="journal article" date="2020" name="G3 (Bethesda)">
        <title>High-Quality Assemblies for Three Invasive Social Wasps from the &lt;i&gt;Vespula&lt;/i&gt; Genus.</title>
        <authorList>
            <person name="Harrop T.W.R."/>
            <person name="Guhlin J."/>
            <person name="McLaughlin G.M."/>
            <person name="Permina E."/>
            <person name="Stockwell P."/>
            <person name="Gilligan J."/>
            <person name="Le Lec M.F."/>
            <person name="Gruber M.A.M."/>
            <person name="Quinn O."/>
            <person name="Lovegrove M."/>
            <person name="Duncan E.J."/>
            <person name="Remnant E.J."/>
            <person name="Van Eeckhoven J."/>
            <person name="Graham B."/>
            <person name="Knapp R.A."/>
            <person name="Langford K.W."/>
            <person name="Kronenberg Z."/>
            <person name="Press M.O."/>
            <person name="Eacker S.M."/>
            <person name="Wilson-Rankin E.E."/>
            <person name="Purcell J."/>
            <person name="Lester P.J."/>
            <person name="Dearden P.K."/>
        </authorList>
    </citation>
    <scope>NUCLEOTIDE SEQUENCE</scope>
    <source>
        <strain evidence="1">Volc-1</strain>
    </source>
</reference>
<protein>
    <submittedName>
        <fullName evidence="1">Uncharacterized protein</fullName>
    </submittedName>
</protein>
<organism evidence="1 2">
    <name type="scientific">Vespula pensylvanica</name>
    <name type="common">Western yellow jacket</name>
    <name type="synonym">Wasp</name>
    <dbReference type="NCBI Taxonomy" id="30213"/>
    <lineage>
        <taxon>Eukaryota</taxon>
        <taxon>Metazoa</taxon>
        <taxon>Ecdysozoa</taxon>
        <taxon>Arthropoda</taxon>
        <taxon>Hexapoda</taxon>
        <taxon>Insecta</taxon>
        <taxon>Pterygota</taxon>
        <taxon>Neoptera</taxon>
        <taxon>Endopterygota</taxon>
        <taxon>Hymenoptera</taxon>
        <taxon>Apocrita</taxon>
        <taxon>Aculeata</taxon>
        <taxon>Vespoidea</taxon>
        <taxon>Vespidae</taxon>
        <taxon>Vespinae</taxon>
        <taxon>Vespula</taxon>
    </lineage>
</organism>
<name>A0A834P2V8_VESPE</name>
<proteinExistence type="predicted"/>
<dbReference type="AlphaFoldDB" id="A0A834P2V8"/>
<dbReference type="Proteomes" id="UP000600918">
    <property type="component" value="Unassembled WGS sequence"/>
</dbReference>
<evidence type="ECO:0000313" key="2">
    <source>
        <dbReference type="Proteomes" id="UP000600918"/>
    </source>
</evidence>
<gene>
    <name evidence="1" type="ORF">H0235_008130</name>
</gene>
<accession>A0A834P2V8</accession>
<dbReference type="EMBL" id="JACSDY010000006">
    <property type="protein sequence ID" value="KAF7425692.1"/>
    <property type="molecule type" value="Genomic_DNA"/>
</dbReference>
<evidence type="ECO:0000313" key="1">
    <source>
        <dbReference type="EMBL" id="KAF7425692.1"/>
    </source>
</evidence>
<comment type="caution">
    <text evidence="1">The sequence shown here is derived from an EMBL/GenBank/DDBJ whole genome shotgun (WGS) entry which is preliminary data.</text>
</comment>
<sequence>MKFRYQSSSHDPWTNPWTNSQAAFFGKERNDKVVGIILKSKMKNPFYWREKLSEPETGSQSEVRIIDLILEEAKPGVYVGRERILYFPPYVPPPTGLKASSSAALKGTP</sequence>
<keyword evidence="2" id="KW-1185">Reference proteome</keyword>